<accession>A0A0L0NQG3</accession>
<evidence type="ECO:0000313" key="1">
    <source>
        <dbReference type="EMBL" id="KND96402.1"/>
    </source>
</evidence>
<dbReference type="AlphaFoldDB" id="A0A0L0NQG3"/>
<reference evidence="2" key="1">
    <citation type="journal article" date="2015" name="BMC Genomics">
        <title>Draft genome of a commonly misdiagnosed multidrug resistant pathogen Candida auris.</title>
        <authorList>
            <person name="Chatterjee S."/>
            <person name="Alampalli S.V."/>
            <person name="Nageshan R.K."/>
            <person name="Chettiar S.T."/>
            <person name="Joshi S."/>
            <person name="Tatu U.S."/>
        </authorList>
    </citation>
    <scope>NUCLEOTIDE SEQUENCE [LARGE SCALE GENOMIC DNA]</scope>
    <source>
        <strain evidence="2">6684</strain>
    </source>
</reference>
<name>A0A0L0NQG3_CANAR</name>
<dbReference type="VEuPathDB" id="FungiDB:QG37_07289"/>
<dbReference type="Proteomes" id="UP000037122">
    <property type="component" value="Unassembled WGS sequence"/>
</dbReference>
<gene>
    <name evidence="1" type="ORF">QG37_07289</name>
</gene>
<evidence type="ECO:0000313" key="2">
    <source>
        <dbReference type="Proteomes" id="UP000037122"/>
    </source>
</evidence>
<organism evidence="1 2">
    <name type="scientific">Candidozyma auris</name>
    <name type="common">Yeast</name>
    <name type="synonym">Candida auris</name>
    <dbReference type="NCBI Taxonomy" id="498019"/>
    <lineage>
        <taxon>Eukaryota</taxon>
        <taxon>Fungi</taxon>
        <taxon>Dikarya</taxon>
        <taxon>Ascomycota</taxon>
        <taxon>Saccharomycotina</taxon>
        <taxon>Pichiomycetes</taxon>
        <taxon>Metschnikowiaceae</taxon>
        <taxon>Candidozyma</taxon>
    </lineage>
</organism>
<protein>
    <submittedName>
        <fullName evidence="1">Uncharacterized protein</fullName>
    </submittedName>
</protein>
<comment type="caution">
    <text evidence="1">The sequence shown here is derived from an EMBL/GenBank/DDBJ whole genome shotgun (WGS) entry which is preliminary data.</text>
</comment>
<dbReference type="EMBL" id="LGST01000056">
    <property type="protein sequence ID" value="KND96402.1"/>
    <property type="molecule type" value="Genomic_DNA"/>
</dbReference>
<proteinExistence type="predicted"/>
<sequence length="68" mass="7813">MTQVAPLRWNVRICVRNSAGFGGDGIVVVVGHWHGWPAVEFRSHWPEGPRQHCKGTGWEFHFPFNKNM</sequence>